<organism evidence="8 9">
    <name type="scientific">Geobacter argillaceus</name>
    <dbReference type="NCBI Taxonomy" id="345631"/>
    <lineage>
        <taxon>Bacteria</taxon>
        <taxon>Pseudomonadati</taxon>
        <taxon>Thermodesulfobacteriota</taxon>
        <taxon>Desulfuromonadia</taxon>
        <taxon>Geobacterales</taxon>
        <taxon>Geobacteraceae</taxon>
        <taxon>Geobacter</taxon>
    </lineage>
</organism>
<dbReference type="CDD" id="cd00751">
    <property type="entry name" value="thiolase"/>
    <property type="match status" value="1"/>
</dbReference>
<dbReference type="PANTHER" id="PTHR18919">
    <property type="entry name" value="ACETYL-COA C-ACYLTRANSFERASE"/>
    <property type="match status" value="1"/>
</dbReference>
<comment type="caution">
    <text evidence="8">The sequence shown here is derived from an EMBL/GenBank/DDBJ whole genome shotgun (WGS) entry which is preliminary data.</text>
</comment>
<comment type="similarity">
    <text evidence="1 5">Belongs to the thiolase-like superfamily. Thiolase family.</text>
</comment>
<feature type="domain" description="Thiolase C-terminal" evidence="7">
    <location>
        <begin position="277"/>
        <end position="394"/>
    </location>
</feature>
<dbReference type="Pfam" id="PF02803">
    <property type="entry name" value="Thiolase_C"/>
    <property type="match status" value="1"/>
</dbReference>
<dbReference type="InterPro" id="IPR020616">
    <property type="entry name" value="Thiolase_N"/>
</dbReference>
<feature type="active site" description="Acyl-thioester intermediate" evidence="4">
    <location>
        <position position="90"/>
    </location>
</feature>
<keyword evidence="3 5" id="KW-0012">Acyltransferase</keyword>
<gene>
    <name evidence="8" type="ORF">JN12_02131</name>
</gene>
<evidence type="ECO:0000259" key="6">
    <source>
        <dbReference type="Pfam" id="PF00108"/>
    </source>
</evidence>
<dbReference type="InterPro" id="IPR016039">
    <property type="entry name" value="Thiolase-like"/>
</dbReference>
<dbReference type="PIRSF" id="PIRSF000429">
    <property type="entry name" value="Ac-CoA_Ac_transf"/>
    <property type="match status" value="1"/>
</dbReference>
<dbReference type="GO" id="GO:0006635">
    <property type="term" value="P:fatty acid beta-oxidation"/>
    <property type="evidence" value="ECO:0007669"/>
    <property type="project" value="TreeGrafter"/>
</dbReference>
<evidence type="ECO:0000256" key="1">
    <source>
        <dbReference type="ARBA" id="ARBA00010982"/>
    </source>
</evidence>
<feature type="active site" description="Proton acceptor" evidence="4">
    <location>
        <position position="382"/>
    </location>
</feature>
<dbReference type="Proteomes" id="UP000319449">
    <property type="component" value="Unassembled WGS sequence"/>
</dbReference>
<proteinExistence type="inferred from homology"/>
<evidence type="ECO:0000259" key="7">
    <source>
        <dbReference type="Pfam" id="PF02803"/>
    </source>
</evidence>
<dbReference type="PANTHER" id="PTHR18919:SF107">
    <property type="entry name" value="ACETYL-COA ACETYLTRANSFERASE, CYTOSOLIC"/>
    <property type="match status" value="1"/>
</dbReference>
<protein>
    <submittedName>
        <fullName evidence="8">Acetyl-CoA acetyltransferase</fullName>
    </submittedName>
</protein>
<evidence type="ECO:0000313" key="8">
    <source>
        <dbReference type="EMBL" id="TWJ19184.1"/>
    </source>
</evidence>
<dbReference type="InterPro" id="IPR020617">
    <property type="entry name" value="Thiolase_C"/>
</dbReference>
<evidence type="ECO:0000256" key="3">
    <source>
        <dbReference type="ARBA" id="ARBA00023315"/>
    </source>
</evidence>
<dbReference type="Gene3D" id="3.40.47.10">
    <property type="match status" value="2"/>
</dbReference>
<evidence type="ECO:0000313" key="9">
    <source>
        <dbReference type="Proteomes" id="UP000319449"/>
    </source>
</evidence>
<keyword evidence="9" id="KW-1185">Reference proteome</keyword>
<dbReference type="OrthoDB" id="9764638at2"/>
<dbReference type="InterPro" id="IPR002155">
    <property type="entry name" value="Thiolase"/>
</dbReference>
<dbReference type="RefSeq" id="WP_145022408.1">
    <property type="nucleotide sequence ID" value="NZ_VLLN01000011.1"/>
</dbReference>
<dbReference type="AlphaFoldDB" id="A0A562VN50"/>
<accession>A0A562VN50</accession>
<name>A0A562VN50_9BACT</name>
<dbReference type="EMBL" id="VLLN01000011">
    <property type="protein sequence ID" value="TWJ19184.1"/>
    <property type="molecule type" value="Genomic_DNA"/>
</dbReference>
<dbReference type="Pfam" id="PF00108">
    <property type="entry name" value="Thiolase_N"/>
    <property type="match status" value="1"/>
</dbReference>
<reference evidence="8 9" key="1">
    <citation type="submission" date="2019-07" db="EMBL/GenBank/DDBJ databases">
        <title>Genomic Encyclopedia of Archaeal and Bacterial Type Strains, Phase II (KMG-II): from individual species to whole genera.</title>
        <authorList>
            <person name="Goeker M."/>
        </authorList>
    </citation>
    <scope>NUCLEOTIDE SEQUENCE [LARGE SCALE GENOMIC DNA]</scope>
    <source>
        <strain evidence="8 9">ATCC BAA-1139</strain>
    </source>
</reference>
<evidence type="ECO:0000256" key="4">
    <source>
        <dbReference type="PIRSR" id="PIRSR000429-1"/>
    </source>
</evidence>
<dbReference type="SUPFAM" id="SSF53901">
    <property type="entry name" value="Thiolase-like"/>
    <property type="match status" value="2"/>
</dbReference>
<evidence type="ECO:0000256" key="5">
    <source>
        <dbReference type="RuleBase" id="RU003557"/>
    </source>
</evidence>
<evidence type="ECO:0000256" key="2">
    <source>
        <dbReference type="ARBA" id="ARBA00022679"/>
    </source>
</evidence>
<keyword evidence="2 5" id="KW-0808">Transferase</keyword>
<dbReference type="GO" id="GO:0003985">
    <property type="term" value="F:acetyl-CoA C-acetyltransferase activity"/>
    <property type="evidence" value="ECO:0007669"/>
    <property type="project" value="TreeGrafter"/>
</dbReference>
<feature type="active site" description="Proton acceptor" evidence="4">
    <location>
        <position position="352"/>
    </location>
</feature>
<sequence length="396" mass="42642">MLTKAFIPYRGYYSTPFAKWQGTLANENSIVLGAATSKRFLEGKGWDPKTIDYVMVGSTVYQQHWFYSGPWAAAMLGAEGSPGVLITQACSTSAFSLYQAGQGIETGMFKNSWCLLADRCSNGPHAIWPNPNGPGGKPLAEDWFMDNVNKDPWAGQAMIQTAENVSKEFGITREECDALTLRRYEQYQDALAHDRAFQKRYMFPVEVQLSRKKTITLEADEGVMPTTKEGLAGLKPVLPDGVHTFGAQTFPADGNAGLCVTTRDKAKELSADKNIEVQLVSFGYARTKKAYMAAAVAPSAQMALDSAGIKVGDLKAVKTHNPFAANDIAMAKVLGLDVNGMNNYGSSLIYGHPQGPTGARLMIEGIEELAMKGGGYLLFSGCAAGDTAASIVIKVS</sequence>
<feature type="domain" description="Thiolase N-terminal" evidence="6">
    <location>
        <begin position="14"/>
        <end position="263"/>
    </location>
</feature>